<dbReference type="Gramene" id="A08p12390.2_BraZ1">
    <property type="protein sequence ID" value="A08p12390.2_BraZ1.CDS"/>
    <property type="gene ID" value="A08g12390.2_BraZ1"/>
</dbReference>
<evidence type="ECO:0000313" key="2">
    <source>
        <dbReference type="Proteomes" id="UP000694005"/>
    </source>
</evidence>
<dbReference type="EMBL" id="LS974624">
    <property type="protein sequence ID" value="CAG7897573.1"/>
    <property type="molecule type" value="Genomic_DNA"/>
</dbReference>
<accession>A0A8D9HD85</accession>
<gene>
    <name evidence="1" type="ORF">BRAPAZ1V2_A08P12390.2</name>
</gene>
<dbReference type="AlphaFoldDB" id="A0A8D9HD85"/>
<proteinExistence type="predicted"/>
<name>A0A8D9HD85_BRACM</name>
<sequence length="152" mass="17615">MTTAVSSARFEKPLCSFEFVRGPERFLLLASITRSSSRSWYGHFINPMCVARSSTCDDSELERTVLSPRACAGMLMELLLWMWRWSTLKWFFESVELPNVRFPSSCSPDDGREVRDENGYSRGSDARIFPEGRDVLWFCSLETTECERRDNE</sequence>
<protein>
    <submittedName>
        <fullName evidence="1">Uncharacterized protein</fullName>
    </submittedName>
</protein>
<reference evidence="1 2" key="1">
    <citation type="submission" date="2021-07" db="EMBL/GenBank/DDBJ databases">
        <authorList>
            <consortium name="Genoscope - CEA"/>
            <person name="William W."/>
        </authorList>
    </citation>
    <scope>NUCLEOTIDE SEQUENCE [LARGE SCALE GENOMIC DNA]</scope>
</reference>
<evidence type="ECO:0000313" key="1">
    <source>
        <dbReference type="EMBL" id="CAG7897573.1"/>
    </source>
</evidence>
<dbReference type="Proteomes" id="UP000694005">
    <property type="component" value="Chromosome A08"/>
</dbReference>
<organism evidence="1 2">
    <name type="scientific">Brassica campestris</name>
    <name type="common">Field mustard</name>
    <dbReference type="NCBI Taxonomy" id="3711"/>
    <lineage>
        <taxon>Eukaryota</taxon>
        <taxon>Viridiplantae</taxon>
        <taxon>Streptophyta</taxon>
        <taxon>Embryophyta</taxon>
        <taxon>Tracheophyta</taxon>
        <taxon>Spermatophyta</taxon>
        <taxon>Magnoliopsida</taxon>
        <taxon>eudicotyledons</taxon>
        <taxon>Gunneridae</taxon>
        <taxon>Pentapetalae</taxon>
        <taxon>rosids</taxon>
        <taxon>malvids</taxon>
        <taxon>Brassicales</taxon>
        <taxon>Brassicaceae</taxon>
        <taxon>Brassiceae</taxon>
        <taxon>Brassica</taxon>
    </lineage>
</organism>